<organism evidence="1 2">
    <name type="scientific">Ampelomyces quisqualis</name>
    <name type="common">Powdery mildew agent</name>
    <dbReference type="NCBI Taxonomy" id="50730"/>
    <lineage>
        <taxon>Eukaryota</taxon>
        <taxon>Fungi</taxon>
        <taxon>Dikarya</taxon>
        <taxon>Ascomycota</taxon>
        <taxon>Pezizomycotina</taxon>
        <taxon>Dothideomycetes</taxon>
        <taxon>Pleosporomycetidae</taxon>
        <taxon>Pleosporales</taxon>
        <taxon>Pleosporineae</taxon>
        <taxon>Phaeosphaeriaceae</taxon>
        <taxon>Ampelomyces</taxon>
    </lineage>
</organism>
<evidence type="ECO:0000313" key="1">
    <source>
        <dbReference type="EMBL" id="KAF1914623.1"/>
    </source>
</evidence>
<name>A0A6A5QGJ2_AMPQU</name>
<gene>
    <name evidence="1" type="ORF">BDU57DRAFT_299292</name>
</gene>
<protein>
    <submittedName>
        <fullName evidence="1">Uncharacterized protein</fullName>
    </submittedName>
</protein>
<dbReference type="EMBL" id="ML979137">
    <property type="protein sequence ID" value="KAF1914623.1"/>
    <property type="molecule type" value="Genomic_DNA"/>
</dbReference>
<accession>A0A6A5QGJ2</accession>
<reference evidence="1" key="1">
    <citation type="journal article" date="2020" name="Stud. Mycol.">
        <title>101 Dothideomycetes genomes: a test case for predicting lifestyles and emergence of pathogens.</title>
        <authorList>
            <person name="Haridas S."/>
            <person name="Albert R."/>
            <person name="Binder M."/>
            <person name="Bloem J."/>
            <person name="Labutti K."/>
            <person name="Salamov A."/>
            <person name="Andreopoulos B."/>
            <person name="Baker S."/>
            <person name="Barry K."/>
            <person name="Bills G."/>
            <person name="Bluhm B."/>
            <person name="Cannon C."/>
            <person name="Castanera R."/>
            <person name="Culley D."/>
            <person name="Daum C."/>
            <person name="Ezra D."/>
            <person name="Gonzalez J."/>
            <person name="Henrissat B."/>
            <person name="Kuo A."/>
            <person name="Liang C."/>
            <person name="Lipzen A."/>
            <person name="Lutzoni F."/>
            <person name="Magnuson J."/>
            <person name="Mondo S."/>
            <person name="Nolan M."/>
            <person name="Ohm R."/>
            <person name="Pangilinan J."/>
            <person name="Park H.-J."/>
            <person name="Ramirez L."/>
            <person name="Alfaro M."/>
            <person name="Sun H."/>
            <person name="Tritt A."/>
            <person name="Yoshinaga Y."/>
            <person name="Zwiers L.-H."/>
            <person name="Turgeon B."/>
            <person name="Goodwin S."/>
            <person name="Spatafora J."/>
            <person name="Crous P."/>
            <person name="Grigoriev I."/>
        </authorList>
    </citation>
    <scope>NUCLEOTIDE SEQUENCE</scope>
    <source>
        <strain evidence="1">HMLAC05119</strain>
    </source>
</reference>
<dbReference type="AlphaFoldDB" id="A0A6A5QGJ2"/>
<dbReference type="Proteomes" id="UP000800096">
    <property type="component" value="Unassembled WGS sequence"/>
</dbReference>
<proteinExistence type="predicted"/>
<sequence>MLTLRAIQRAELAADHSIPLRYLWHRQDVRDKLTAELASEAKSTNKSHQYTMVDYPTYIPHPLPSNSTPTLPHHHAARWPLPHPRLRPIIDFLPSRCSTQVPQKRHTCSTRLRPHGFQCLREMAAYQTYPLHFLHRHPWHRQPLALLGSVLYLSPSLSSTCMSLTHYSTLAHIWYAPTKSRKR</sequence>
<evidence type="ECO:0000313" key="2">
    <source>
        <dbReference type="Proteomes" id="UP000800096"/>
    </source>
</evidence>
<keyword evidence="2" id="KW-1185">Reference proteome</keyword>